<proteinExistence type="inferred from homology"/>
<evidence type="ECO:0000256" key="10">
    <source>
        <dbReference type="ARBA" id="ARBA00023201"/>
    </source>
</evidence>
<evidence type="ECO:0000256" key="4">
    <source>
        <dbReference type="ARBA" id="ARBA00022461"/>
    </source>
</evidence>
<keyword evidence="5 12" id="KW-0812">Transmembrane</keyword>
<evidence type="ECO:0000256" key="1">
    <source>
        <dbReference type="ARBA" id="ARBA00004141"/>
    </source>
</evidence>
<gene>
    <name evidence="14" type="ORF">g.55766</name>
</gene>
<protein>
    <submittedName>
        <fullName evidence="14">Uncharacterized protein</fullName>
    </submittedName>
</protein>
<dbReference type="Pfam" id="PF00858">
    <property type="entry name" value="ASC"/>
    <property type="match status" value="1"/>
</dbReference>
<comment type="similarity">
    <text evidence="2 12">Belongs to the amiloride-sensitive sodium channel (TC 1.A.6) family.</text>
</comment>
<keyword evidence="7" id="KW-0915">Sodium</keyword>
<evidence type="ECO:0000256" key="6">
    <source>
        <dbReference type="ARBA" id="ARBA00022989"/>
    </source>
</evidence>
<feature type="transmembrane region" description="Helical" evidence="13">
    <location>
        <begin position="14"/>
        <end position="33"/>
    </location>
</feature>
<keyword evidence="8 12" id="KW-0406">Ion transport</keyword>
<keyword evidence="9 13" id="KW-0472">Membrane</keyword>
<evidence type="ECO:0000256" key="2">
    <source>
        <dbReference type="ARBA" id="ARBA00007193"/>
    </source>
</evidence>
<keyword evidence="6 13" id="KW-1133">Transmembrane helix</keyword>
<evidence type="ECO:0000256" key="3">
    <source>
        <dbReference type="ARBA" id="ARBA00022448"/>
    </source>
</evidence>
<evidence type="ECO:0000256" key="11">
    <source>
        <dbReference type="ARBA" id="ARBA00023303"/>
    </source>
</evidence>
<keyword evidence="3 12" id="KW-0813">Transport</keyword>
<evidence type="ECO:0000313" key="14">
    <source>
        <dbReference type="EMBL" id="JAT03860.1"/>
    </source>
</evidence>
<dbReference type="GO" id="GO:0016020">
    <property type="term" value="C:membrane"/>
    <property type="evidence" value="ECO:0007669"/>
    <property type="project" value="UniProtKB-SubCell"/>
</dbReference>
<dbReference type="EMBL" id="GECU01003847">
    <property type="protein sequence ID" value="JAT03860.1"/>
    <property type="molecule type" value="Transcribed_RNA"/>
</dbReference>
<accession>A0A1B6JXF4</accession>
<evidence type="ECO:0000256" key="8">
    <source>
        <dbReference type="ARBA" id="ARBA00023065"/>
    </source>
</evidence>
<dbReference type="AlphaFoldDB" id="A0A1B6JXF4"/>
<name>A0A1B6JXF4_9HEMI</name>
<keyword evidence="10 12" id="KW-0739">Sodium transport</keyword>
<feature type="non-terminal residue" evidence="14">
    <location>
        <position position="1"/>
    </location>
</feature>
<evidence type="ECO:0000256" key="12">
    <source>
        <dbReference type="RuleBase" id="RU000679"/>
    </source>
</evidence>
<reference evidence="14" key="1">
    <citation type="submission" date="2015-11" db="EMBL/GenBank/DDBJ databases">
        <title>De novo transcriptome assembly of four potential Pierce s Disease insect vectors from Arizona vineyards.</title>
        <authorList>
            <person name="Tassone E.E."/>
        </authorList>
    </citation>
    <scope>NUCLEOTIDE SEQUENCE</scope>
</reference>
<sequence>FNHLTTKKRHIFEYILWLGALIGGIYGFLTISLSTLTRYRYNPTVVSLERNYKDWNTTLPAATVCPESKFDEDNLNSVLEKQLKHISDKEGAQEFLDTLAKLNYSTFNLLPSFPAILPTQYLKAVVNMRYNFEYTVSNSNIENEDLEEQV</sequence>
<evidence type="ECO:0000256" key="7">
    <source>
        <dbReference type="ARBA" id="ARBA00023053"/>
    </source>
</evidence>
<dbReference type="GO" id="GO:0005272">
    <property type="term" value="F:sodium channel activity"/>
    <property type="evidence" value="ECO:0007669"/>
    <property type="project" value="UniProtKB-KW"/>
</dbReference>
<dbReference type="InterPro" id="IPR001873">
    <property type="entry name" value="ENaC"/>
</dbReference>
<comment type="subcellular location">
    <subcellularLocation>
        <location evidence="1">Membrane</location>
        <topology evidence="1">Multi-pass membrane protein</topology>
    </subcellularLocation>
</comment>
<evidence type="ECO:0000256" key="9">
    <source>
        <dbReference type="ARBA" id="ARBA00023136"/>
    </source>
</evidence>
<keyword evidence="4 12" id="KW-0894">Sodium channel</keyword>
<organism evidence="14">
    <name type="scientific">Homalodisca liturata</name>
    <dbReference type="NCBI Taxonomy" id="320908"/>
    <lineage>
        <taxon>Eukaryota</taxon>
        <taxon>Metazoa</taxon>
        <taxon>Ecdysozoa</taxon>
        <taxon>Arthropoda</taxon>
        <taxon>Hexapoda</taxon>
        <taxon>Insecta</taxon>
        <taxon>Pterygota</taxon>
        <taxon>Neoptera</taxon>
        <taxon>Paraneoptera</taxon>
        <taxon>Hemiptera</taxon>
        <taxon>Auchenorrhyncha</taxon>
        <taxon>Membracoidea</taxon>
        <taxon>Cicadellidae</taxon>
        <taxon>Cicadellinae</taxon>
        <taxon>Proconiini</taxon>
        <taxon>Homalodisca</taxon>
    </lineage>
</organism>
<evidence type="ECO:0000256" key="13">
    <source>
        <dbReference type="SAM" id="Phobius"/>
    </source>
</evidence>
<keyword evidence="11 12" id="KW-0407">Ion channel</keyword>
<evidence type="ECO:0000256" key="5">
    <source>
        <dbReference type="ARBA" id="ARBA00022692"/>
    </source>
</evidence>